<feature type="transmembrane region" description="Helical" evidence="13">
    <location>
        <begin position="6"/>
        <end position="26"/>
    </location>
</feature>
<evidence type="ECO:0000256" key="10">
    <source>
        <dbReference type="ARBA" id="ARBA00023075"/>
    </source>
</evidence>
<dbReference type="EMBL" id="KJ806271">
    <property type="protein sequence ID" value="AIK29157.1"/>
    <property type="molecule type" value="Genomic_DNA"/>
</dbReference>
<gene>
    <name evidence="14" type="primary">nad3</name>
    <name evidence="14" type="ORF">EN44_g13</name>
</gene>
<sequence>MTEYLGVLIYLIFLSVLGCIILFLAFRASPRRVGDLEKTSSYECGFDPFGEARSPFDVGFYLVLILFLVFDIEVAFLLPWVLGGVSTGYYGFTGLLIFLVVLVVGFVYEWQKGALDWN</sequence>
<feature type="transmembrane region" description="Helical" evidence="13">
    <location>
        <begin position="58"/>
        <end position="82"/>
    </location>
</feature>
<keyword evidence="13 14" id="KW-0496">Mitochondrion</keyword>
<comment type="catalytic activity">
    <reaction evidence="12 13">
        <text>a ubiquinone + NADH + 5 H(+)(in) = a ubiquinol + NAD(+) + 4 H(+)(out)</text>
        <dbReference type="Rhea" id="RHEA:29091"/>
        <dbReference type="Rhea" id="RHEA-COMP:9565"/>
        <dbReference type="Rhea" id="RHEA-COMP:9566"/>
        <dbReference type="ChEBI" id="CHEBI:15378"/>
        <dbReference type="ChEBI" id="CHEBI:16389"/>
        <dbReference type="ChEBI" id="CHEBI:17976"/>
        <dbReference type="ChEBI" id="CHEBI:57540"/>
        <dbReference type="ChEBI" id="CHEBI:57945"/>
        <dbReference type="EC" id="7.1.1.2"/>
    </reaction>
</comment>
<keyword evidence="10 13" id="KW-0830">Ubiquinone</keyword>
<dbReference type="GO" id="GO:0016651">
    <property type="term" value="F:oxidoreductase activity, acting on NAD(P)H"/>
    <property type="evidence" value="ECO:0007669"/>
    <property type="project" value="InterPro"/>
</dbReference>
<proteinExistence type="inferred from homology"/>
<comment type="function">
    <text evidence="1">Core subunit of the mitochondrial membrane respiratory chain NADH dehydrogenase (Complex I) that is believed to belong to the minimal assembly required for catalysis. Complex I functions in the transfer of electrons from NADH to the respiratory chain. The immediate electron acceptor for the enzyme is believed to be ubiquinone.</text>
</comment>
<comment type="subcellular location">
    <subcellularLocation>
        <location evidence="2 13">Mitochondrion membrane</location>
        <topology evidence="2 13">Multi-pass membrane protein</topology>
    </subcellularLocation>
</comment>
<evidence type="ECO:0000256" key="2">
    <source>
        <dbReference type="ARBA" id="ARBA00004225"/>
    </source>
</evidence>
<keyword evidence="6 13" id="KW-0812">Transmembrane</keyword>
<reference evidence="14" key="1">
    <citation type="journal article" date="2014" name="Genome Biol. Evol.">
        <title>Gene arrangement convergence, diverse intron content, and genetic code modifications in mitochondrial genomes of Sphaeropleales (Chlorophyta).</title>
        <authorList>
            <person name="Fucikova K."/>
            <person name="Lewis P.O."/>
            <person name="Gonzalez-Halphen D."/>
            <person name="Lewis L.A."/>
        </authorList>
    </citation>
    <scope>NUCLEOTIDE SEQUENCE</scope>
    <source>
        <strain evidence="14">UTEX 138</strain>
    </source>
</reference>
<dbReference type="EC" id="7.1.1.2" evidence="13"/>
<dbReference type="InterPro" id="IPR038430">
    <property type="entry name" value="NDAH_ubi_oxred_su3_sf"/>
</dbReference>
<dbReference type="GO" id="GO:0030964">
    <property type="term" value="C:NADH dehydrogenase complex"/>
    <property type="evidence" value="ECO:0007669"/>
    <property type="project" value="TreeGrafter"/>
</dbReference>
<dbReference type="FunFam" id="1.20.58.1610:FF:000004">
    <property type="entry name" value="NADH-quinone oxidoreductase subunit A"/>
    <property type="match status" value="1"/>
</dbReference>
<dbReference type="RefSeq" id="YP_009054669.1">
    <property type="nucleotide sequence ID" value="NC_024761.1"/>
</dbReference>
<evidence type="ECO:0000256" key="12">
    <source>
        <dbReference type="ARBA" id="ARBA00049551"/>
    </source>
</evidence>
<evidence type="ECO:0000256" key="11">
    <source>
        <dbReference type="ARBA" id="ARBA00023136"/>
    </source>
</evidence>
<evidence type="ECO:0000256" key="1">
    <source>
        <dbReference type="ARBA" id="ARBA00003257"/>
    </source>
</evidence>
<keyword evidence="8 13" id="KW-1133">Transmembrane helix</keyword>
<dbReference type="GeneID" id="20160267"/>
<keyword evidence="9 13" id="KW-0520">NAD</keyword>
<dbReference type="PANTHER" id="PTHR11058">
    <property type="entry name" value="NADH-UBIQUINONE OXIDOREDUCTASE CHAIN 3"/>
    <property type="match status" value="1"/>
</dbReference>
<organism evidence="14">
    <name type="scientific">Neochloris aquatica</name>
    <dbReference type="NCBI Taxonomy" id="3099"/>
    <lineage>
        <taxon>Eukaryota</taxon>
        <taxon>Viridiplantae</taxon>
        <taxon>Chlorophyta</taxon>
        <taxon>core chlorophytes</taxon>
        <taxon>Chlorophyceae</taxon>
        <taxon>CS clade</taxon>
        <taxon>Sphaeropleales</taxon>
        <taxon>Neochloridaceae</taxon>
        <taxon>Neochloris</taxon>
    </lineage>
</organism>
<dbReference type="Pfam" id="PF00507">
    <property type="entry name" value="Oxidored_q4"/>
    <property type="match status" value="1"/>
</dbReference>
<comment type="function">
    <text evidence="13">Core subunit of the mitochondrial membrane respiratory chain NADH dehydrogenase (Complex I) which catalyzes electron transfer from NADH through the respiratory chain, using ubiquinone as an electron acceptor. Essential for the catalytic activity of complex I.</text>
</comment>
<evidence type="ECO:0000256" key="4">
    <source>
        <dbReference type="ARBA" id="ARBA00021007"/>
    </source>
</evidence>
<dbReference type="InterPro" id="IPR000440">
    <property type="entry name" value="NADH_UbQ/plastoQ_OxRdtase_su3"/>
</dbReference>
<dbReference type="InterPro" id="IPR023043">
    <property type="entry name" value="NAD(P)H_OxRDtase_bac/plastid"/>
</dbReference>
<evidence type="ECO:0000256" key="7">
    <source>
        <dbReference type="ARBA" id="ARBA00022967"/>
    </source>
</evidence>
<dbReference type="PANTHER" id="PTHR11058:SF9">
    <property type="entry name" value="NADH-UBIQUINONE OXIDOREDUCTASE CHAIN 3"/>
    <property type="match status" value="1"/>
</dbReference>
<keyword evidence="13" id="KW-0249">Electron transport</keyword>
<evidence type="ECO:0000256" key="13">
    <source>
        <dbReference type="RuleBase" id="RU003640"/>
    </source>
</evidence>
<dbReference type="Gene3D" id="1.20.58.1610">
    <property type="entry name" value="NADH:ubiquinone/plastoquinone oxidoreductase, chain 3"/>
    <property type="match status" value="1"/>
</dbReference>
<keyword evidence="13" id="KW-0679">Respiratory chain</keyword>
<keyword evidence="5 13" id="KW-0813">Transport</keyword>
<accession>A0A076VFL4</accession>
<geneLocation type="mitochondrion" evidence="14"/>
<keyword evidence="11 13" id="KW-0472">Membrane</keyword>
<protein>
    <recommendedName>
        <fullName evidence="4 13">NADH-ubiquinone oxidoreductase chain 3</fullName>
        <ecNumber evidence="13">7.1.1.2</ecNumber>
    </recommendedName>
</protein>
<dbReference type="GO" id="GO:0008137">
    <property type="term" value="F:NADH dehydrogenase (ubiquinone) activity"/>
    <property type="evidence" value="ECO:0007669"/>
    <property type="project" value="UniProtKB-UniRule"/>
</dbReference>
<evidence type="ECO:0000313" key="14">
    <source>
        <dbReference type="EMBL" id="AIK29157.1"/>
    </source>
</evidence>
<feature type="transmembrane region" description="Helical" evidence="13">
    <location>
        <begin position="88"/>
        <end position="108"/>
    </location>
</feature>
<evidence type="ECO:0000256" key="8">
    <source>
        <dbReference type="ARBA" id="ARBA00022989"/>
    </source>
</evidence>
<evidence type="ECO:0000256" key="9">
    <source>
        <dbReference type="ARBA" id="ARBA00023027"/>
    </source>
</evidence>
<comment type="similarity">
    <text evidence="3 13">Belongs to the complex I subunit 3 family.</text>
</comment>
<dbReference type="HAMAP" id="MF_01394">
    <property type="entry name" value="NDH1_NuoA"/>
    <property type="match status" value="1"/>
</dbReference>
<evidence type="ECO:0000256" key="6">
    <source>
        <dbReference type="ARBA" id="ARBA00022692"/>
    </source>
</evidence>
<dbReference type="GO" id="GO:0031966">
    <property type="term" value="C:mitochondrial membrane"/>
    <property type="evidence" value="ECO:0007669"/>
    <property type="project" value="UniProtKB-SubCell"/>
</dbReference>
<name>A0A076VFL4_9CHLO</name>
<evidence type="ECO:0000256" key="3">
    <source>
        <dbReference type="ARBA" id="ARBA00008472"/>
    </source>
</evidence>
<evidence type="ECO:0000256" key="5">
    <source>
        <dbReference type="ARBA" id="ARBA00022448"/>
    </source>
</evidence>
<dbReference type="AlphaFoldDB" id="A0A076VFL4"/>
<keyword evidence="7 13" id="KW-1278">Translocase</keyword>